<dbReference type="InterPro" id="IPR011009">
    <property type="entry name" value="Kinase-like_dom_sf"/>
</dbReference>
<dbReference type="EC" id="2.7.11.1" evidence="1"/>
<organism evidence="14 15">
    <name type="scientific">Anaeramoeba ignava</name>
    <name type="common">Anaerobic marine amoeba</name>
    <dbReference type="NCBI Taxonomy" id="1746090"/>
    <lineage>
        <taxon>Eukaryota</taxon>
        <taxon>Metamonada</taxon>
        <taxon>Anaeramoebidae</taxon>
        <taxon>Anaeramoeba</taxon>
    </lineage>
</organism>
<evidence type="ECO:0000256" key="9">
    <source>
        <dbReference type="ARBA" id="ARBA00048679"/>
    </source>
</evidence>
<name>A0A9Q0RHG0_ANAIG</name>
<evidence type="ECO:0000256" key="10">
    <source>
        <dbReference type="PROSITE-ProRule" id="PRU10141"/>
    </source>
</evidence>
<evidence type="ECO:0000256" key="4">
    <source>
        <dbReference type="ARBA" id="ARBA00022679"/>
    </source>
</evidence>
<comment type="catalytic activity">
    <reaction evidence="9">
        <text>L-seryl-[protein] + ATP = O-phospho-L-seryl-[protein] + ADP + H(+)</text>
        <dbReference type="Rhea" id="RHEA:17989"/>
        <dbReference type="Rhea" id="RHEA-COMP:9863"/>
        <dbReference type="Rhea" id="RHEA-COMP:11604"/>
        <dbReference type="ChEBI" id="CHEBI:15378"/>
        <dbReference type="ChEBI" id="CHEBI:29999"/>
        <dbReference type="ChEBI" id="CHEBI:30616"/>
        <dbReference type="ChEBI" id="CHEBI:83421"/>
        <dbReference type="ChEBI" id="CHEBI:456216"/>
        <dbReference type="EC" id="2.7.11.1"/>
    </reaction>
</comment>
<dbReference type="GO" id="GO:0035556">
    <property type="term" value="P:intracellular signal transduction"/>
    <property type="evidence" value="ECO:0007669"/>
    <property type="project" value="TreeGrafter"/>
</dbReference>
<sequence length="484" mass="56763">MSSSQLKRFTKVNTKSRALSGLVKKKSVNQTSRQTNKKVELCKKFMREHYLNVFSYLSEREKRIQNLREGMKQNKVSFWQKKKKTKEHFSKETHFLRNRRSKLSMENFKVIAKIGQGGFSDVFLCERPEFQEFIAMKRLKKDKLSTIDEIEHINNEREVMIKHNSDWLAKLFYSFQDTDYLYLGMEFLQGGDFKTLLNHLKFLDEEVAKLYFSEMVLAVEDLHKLGFIHRDLKPENFLIDSKGHIKLTDFGLSKKIDEVSENDPLPMAEKLEKSKKTSIPSLSELLKEESFFSIPCSKRLNSVAGSPEYVAPEILTRKKYSKEVDFWSLGCLLYEMLSGTTPFVGRTKEETLENVIHFKKTLHFPTYSDGEEPMSKEAWDLITKLLAPKAKRLGKSCISEIKEHPFFDGIDWKNLRNVEPPFVPKILNQKDISYFDTTYFEKTSLEISNHSVFHYLENPLKHVLSFNYSRIQLFEKENGNKEKV</sequence>
<dbReference type="Gene3D" id="1.10.510.10">
    <property type="entry name" value="Transferase(Phosphotransferase) domain 1"/>
    <property type="match status" value="1"/>
</dbReference>
<keyword evidence="7 10" id="KW-0067">ATP-binding</keyword>
<dbReference type="Gene3D" id="3.30.200.20">
    <property type="entry name" value="Phosphorylase Kinase, domain 1"/>
    <property type="match status" value="1"/>
</dbReference>
<evidence type="ECO:0000256" key="1">
    <source>
        <dbReference type="ARBA" id="ARBA00012513"/>
    </source>
</evidence>
<comment type="catalytic activity">
    <reaction evidence="8">
        <text>L-threonyl-[protein] + ATP = O-phospho-L-threonyl-[protein] + ADP + H(+)</text>
        <dbReference type="Rhea" id="RHEA:46608"/>
        <dbReference type="Rhea" id="RHEA-COMP:11060"/>
        <dbReference type="Rhea" id="RHEA-COMP:11605"/>
        <dbReference type="ChEBI" id="CHEBI:15378"/>
        <dbReference type="ChEBI" id="CHEBI:30013"/>
        <dbReference type="ChEBI" id="CHEBI:30616"/>
        <dbReference type="ChEBI" id="CHEBI:61977"/>
        <dbReference type="ChEBI" id="CHEBI:456216"/>
        <dbReference type="EC" id="2.7.11.1"/>
    </reaction>
</comment>
<evidence type="ECO:0000256" key="2">
    <source>
        <dbReference type="ARBA" id="ARBA00022527"/>
    </source>
</evidence>
<dbReference type="PROSITE" id="PS51285">
    <property type="entry name" value="AGC_KINASE_CTER"/>
    <property type="match status" value="1"/>
</dbReference>
<keyword evidence="4" id="KW-0808">Transferase</keyword>
<feature type="domain" description="Protein kinase" evidence="12">
    <location>
        <begin position="108"/>
        <end position="407"/>
    </location>
</feature>
<keyword evidence="3" id="KW-0597">Phosphoprotein</keyword>
<dbReference type="InterPro" id="IPR050236">
    <property type="entry name" value="Ser_Thr_kinase_AGC"/>
</dbReference>
<dbReference type="GO" id="GO:0004674">
    <property type="term" value="F:protein serine/threonine kinase activity"/>
    <property type="evidence" value="ECO:0007669"/>
    <property type="project" value="UniProtKB-KW"/>
</dbReference>
<evidence type="ECO:0000256" key="3">
    <source>
        <dbReference type="ARBA" id="ARBA00022553"/>
    </source>
</evidence>
<keyword evidence="15" id="KW-1185">Reference proteome</keyword>
<dbReference type="SMART" id="SM00133">
    <property type="entry name" value="S_TK_X"/>
    <property type="match status" value="1"/>
</dbReference>
<evidence type="ECO:0000256" key="7">
    <source>
        <dbReference type="ARBA" id="ARBA00022840"/>
    </source>
</evidence>
<dbReference type="PANTHER" id="PTHR24356:SF417">
    <property type="entry name" value="CELL CYCLE PROTEIN KINASE DBF2-RELATED"/>
    <property type="match status" value="1"/>
</dbReference>
<dbReference type="InterPro" id="IPR000719">
    <property type="entry name" value="Prot_kinase_dom"/>
</dbReference>
<dbReference type="SUPFAM" id="SSF56112">
    <property type="entry name" value="Protein kinase-like (PK-like)"/>
    <property type="match status" value="1"/>
</dbReference>
<comment type="caution">
    <text evidence="14">The sequence shown here is derived from an EMBL/GenBank/DDBJ whole genome shotgun (WGS) entry which is preliminary data.</text>
</comment>
<gene>
    <name evidence="14" type="ORF">M0811_04096</name>
</gene>
<evidence type="ECO:0000256" key="11">
    <source>
        <dbReference type="RuleBase" id="RU000304"/>
    </source>
</evidence>
<comment type="similarity">
    <text evidence="11">Belongs to the protein kinase superfamily.</text>
</comment>
<dbReference type="InterPro" id="IPR000961">
    <property type="entry name" value="AGC-kinase_C"/>
</dbReference>
<protein>
    <recommendedName>
        <fullName evidence="1">non-specific serine/threonine protein kinase</fullName>
        <ecNumber evidence="1">2.7.11.1</ecNumber>
    </recommendedName>
</protein>
<dbReference type="SMART" id="SM00220">
    <property type="entry name" value="S_TKc"/>
    <property type="match status" value="1"/>
</dbReference>
<evidence type="ECO:0000313" key="14">
    <source>
        <dbReference type="EMBL" id="KAJ5079783.1"/>
    </source>
</evidence>
<dbReference type="GO" id="GO:0007010">
    <property type="term" value="P:cytoskeleton organization"/>
    <property type="evidence" value="ECO:0007669"/>
    <property type="project" value="UniProtKB-ARBA"/>
</dbReference>
<evidence type="ECO:0000256" key="5">
    <source>
        <dbReference type="ARBA" id="ARBA00022741"/>
    </source>
</evidence>
<dbReference type="GO" id="GO:0005815">
    <property type="term" value="C:microtubule organizing center"/>
    <property type="evidence" value="ECO:0007669"/>
    <property type="project" value="UniProtKB-ARBA"/>
</dbReference>
<keyword evidence="5 10" id="KW-0547">Nucleotide-binding</keyword>
<keyword evidence="6 14" id="KW-0418">Kinase</keyword>
<dbReference type="EMBL" id="JAPDFW010000022">
    <property type="protein sequence ID" value="KAJ5079783.1"/>
    <property type="molecule type" value="Genomic_DNA"/>
</dbReference>
<reference evidence="14" key="1">
    <citation type="submission" date="2022-10" db="EMBL/GenBank/DDBJ databases">
        <title>Novel sulphate-reducing endosymbionts in the free-living metamonad Anaeramoeba.</title>
        <authorList>
            <person name="Jerlstrom-Hultqvist J."/>
            <person name="Cepicka I."/>
            <person name="Gallot-Lavallee L."/>
            <person name="Salas-Leiva D."/>
            <person name="Curtis B.A."/>
            <person name="Zahonova K."/>
            <person name="Pipaliya S."/>
            <person name="Dacks J."/>
            <person name="Roger A.J."/>
        </authorList>
    </citation>
    <scope>NUCLEOTIDE SEQUENCE</scope>
    <source>
        <strain evidence="14">BMAN</strain>
    </source>
</reference>
<dbReference type="OrthoDB" id="18472at2759"/>
<dbReference type="FunFam" id="1.10.510.10:FF:000024">
    <property type="entry name" value="Probable serine/threonine-protein kinase cot-1"/>
    <property type="match status" value="1"/>
</dbReference>
<dbReference type="InterPro" id="IPR017441">
    <property type="entry name" value="Protein_kinase_ATP_BS"/>
</dbReference>
<dbReference type="PANTHER" id="PTHR24356">
    <property type="entry name" value="SERINE/THREONINE-PROTEIN KINASE"/>
    <property type="match status" value="1"/>
</dbReference>
<evidence type="ECO:0000313" key="15">
    <source>
        <dbReference type="Proteomes" id="UP001149090"/>
    </source>
</evidence>
<evidence type="ECO:0000259" key="13">
    <source>
        <dbReference type="PROSITE" id="PS51285"/>
    </source>
</evidence>
<accession>A0A9Q0RHG0</accession>
<proteinExistence type="inferred from homology"/>
<dbReference type="Proteomes" id="UP001149090">
    <property type="component" value="Unassembled WGS sequence"/>
</dbReference>
<dbReference type="GO" id="GO:0005524">
    <property type="term" value="F:ATP binding"/>
    <property type="evidence" value="ECO:0007669"/>
    <property type="project" value="UniProtKB-UniRule"/>
</dbReference>
<dbReference type="AlphaFoldDB" id="A0A9Q0RHG0"/>
<dbReference type="PROSITE" id="PS00108">
    <property type="entry name" value="PROTEIN_KINASE_ST"/>
    <property type="match status" value="1"/>
</dbReference>
<evidence type="ECO:0000259" key="12">
    <source>
        <dbReference type="PROSITE" id="PS50011"/>
    </source>
</evidence>
<dbReference type="InterPro" id="IPR008271">
    <property type="entry name" value="Ser/Thr_kinase_AS"/>
</dbReference>
<keyword evidence="2 11" id="KW-0723">Serine/threonine-protein kinase</keyword>
<evidence type="ECO:0000256" key="6">
    <source>
        <dbReference type="ARBA" id="ARBA00022777"/>
    </source>
</evidence>
<evidence type="ECO:0000256" key="8">
    <source>
        <dbReference type="ARBA" id="ARBA00047899"/>
    </source>
</evidence>
<dbReference type="PROSITE" id="PS00107">
    <property type="entry name" value="PROTEIN_KINASE_ATP"/>
    <property type="match status" value="1"/>
</dbReference>
<feature type="domain" description="AGC-kinase C-terminal" evidence="13">
    <location>
        <begin position="408"/>
        <end position="478"/>
    </location>
</feature>
<dbReference type="PROSITE" id="PS50011">
    <property type="entry name" value="PROTEIN_KINASE_DOM"/>
    <property type="match status" value="1"/>
</dbReference>
<dbReference type="Pfam" id="PF00069">
    <property type="entry name" value="Pkinase"/>
    <property type="match status" value="1"/>
</dbReference>
<feature type="binding site" evidence="10">
    <location>
        <position position="137"/>
    </location>
    <ligand>
        <name>ATP</name>
        <dbReference type="ChEBI" id="CHEBI:30616"/>
    </ligand>
</feature>